<dbReference type="OrthoDB" id="31183at2759"/>
<dbReference type="PANTHER" id="PTHR13457">
    <property type="entry name" value="BAP28"/>
    <property type="match status" value="1"/>
</dbReference>
<evidence type="ECO:0000313" key="2">
    <source>
        <dbReference type="EMBL" id="VDK26511.1"/>
    </source>
</evidence>
<dbReference type="Proteomes" id="UP000267096">
    <property type="component" value="Unassembled WGS sequence"/>
</dbReference>
<dbReference type="GO" id="GO:0030515">
    <property type="term" value="F:snoRNA binding"/>
    <property type="evidence" value="ECO:0007669"/>
    <property type="project" value="TreeGrafter"/>
</dbReference>
<evidence type="ECO:0000313" key="3">
    <source>
        <dbReference type="Proteomes" id="UP000267096"/>
    </source>
</evidence>
<dbReference type="PANTHER" id="PTHR13457:SF1">
    <property type="entry name" value="HEAT REPEAT-CONTAINING PROTEIN 1"/>
    <property type="match status" value="1"/>
</dbReference>
<dbReference type="EMBL" id="UYRR01012798">
    <property type="protein sequence ID" value="VDK26511.1"/>
    <property type="molecule type" value="Genomic_DNA"/>
</dbReference>
<dbReference type="InterPro" id="IPR040191">
    <property type="entry name" value="UTP10"/>
</dbReference>
<gene>
    <name evidence="2" type="ORF">ASIM_LOCUS6093</name>
</gene>
<reference evidence="2 3" key="2">
    <citation type="submission" date="2018-11" db="EMBL/GenBank/DDBJ databases">
        <authorList>
            <consortium name="Pathogen Informatics"/>
        </authorList>
    </citation>
    <scope>NUCLEOTIDE SEQUENCE [LARGE SCALE GENOMIC DNA]</scope>
</reference>
<comment type="function">
    <text evidence="1">Involved in nucleolar processing of pre-18S ribosomal RNA.</text>
</comment>
<comment type="subcellular location">
    <subcellularLocation>
        <location evidence="1">Nucleus</location>
        <location evidence="1">Nucleolus</location>
    </subcellularLocation>
</comment>
<dbReference type="GO" id="GO:0000462">
    <property type="term" value="P:maturation of SSU-rRNA from tricistronic rRNA transcript (SSU-rRNA, 5.8S rRNA, LSU-rRNA)"/>
    <property type="evidence" value="ECO:0007669"/>
    <property type="project" value="TreeGrafter"/>
</dbReference>
<dbReference type="GO" id="GO:0034455">
    <property type="term" value="C:t-UTP complex"/>
    <property type="evidence" value="ECO:0007669"/>
    <property type="project" value="TreeGrafter"/>
</dbReference>
<dbReference type="WBParaSite" id="ASIM_0000630901-mRNA-1">
    <property type="protein sequence ID" value="ASIM_0000630901-mRNA-1"/>
    <property type="gene ID" value="ASIM_0000630901"/>
</dbReference>
<name>A0A0M3JFA9_ANISI</name>
<keyword evidence="1" id="KW-0690">Ribosome biogenesis</keyword>
<protein>
    <recommendedName>
        <fullName evidence="1">HEAT repeat-containing protein 1</fullName>
    </recommendedName>
</protein>
<sequence length="166" mass="18871">MFSVNEFNAERLFIAFLPFHSTNIFGRLLSLLRLKGIEYDWIREYAKSESPIPFEKIVSKCFSSNHSLLSILHQHIEHLLQLIGADEMESKMPQLFSFHAKLCVHLVSDPTKLNDSIIAKILPFLATSLKSRIISLRLSALMTVCQLCVTVTLSDTVIKSLLKLIL</sequence>
<comment type="similarity">
    <text evidence="1">Belongs to the HEATR1/UTP10 family.</text>
</comment>
<dbReference type="GO" id="GO:0032040">
    <property type="term" value="C:small-subunit processome"/>
    <property type="evidence" value="ECO:0007669"/>
    <property type="project" value="TreeGrafter"/>
</dbReference>
<evidence type="ECO:0000313" key="4">
    <source>
        <dbReference type="WBParaSite" id="ASIM_0000630901-mRNA-1"/>
    </source>
</evidence>
<accession>A0A0M3JFA9</accession>
<dbReference type="GO" id="GO:0045943">
    <property type="term" value="P:positive regulation of transcription by RNA polymerase I"/>
    <property type="evidence" value="ECO:0007669"/>
    <property type="project" value="TreeGrafter"/>
</dbReference>
<organism evidence="4">
    <name type="scientific">Anisakis simplex</name>
    <name type="common">Herring worm</name>
    <dbReference type="NCBI Taxonomy" id="6269"/>
    <lineage>
        <taxon>Eukaryota</taxon>
        <taxon>Metazoa</taxon>
        <taxon>Ecdysozoa</taxon>
        <taxon>Nematoda</taxon>
        <taxon>Chromadorea</taxon>
        <taxon>Rhabditida</taxon>
        <taxon>Spirurina</taxon>
        <taxon>Ascaridomorpha</taxon>
        <taxon>Ascaridoidea</taxon>
        <taxon>Anisakidae</taxon>
        <taxon>Anisakis</taxon>
        <taxon>Anisakis simplex complex</taxon>
    </lineage>
</organism>
<evidence type="ECO:0000256" key="1">
    <source>
        <dbReference type="RuleBase" id="RU367065"/>
    </source>
</evidence>
<dbReference type="AlphaFoldDB" id="A0A0M3JFA9"/>
<keyword evidence="1" id="KW-0539">Nucleus</keyword>
<reference evidence="4" key="1">
    <citation type="submission" date="2017-02" db="UniProtKB">
        <authorList>
            <consortium name="WormBaseParasite"/>
        </authorList>
    </citation>
    <scope>IDENTIFICATION</scope>
</reference>
<dbReference type="GO" id="GO:0030686">
    <property type="term" value="C:90S preribosome"/>
    <property type="evidence" value="ECO:0007669"/>
    <property type="project" value="TreeGrafter"/>
</dbReference>
<keyword evidence="3" id="KW-1185">Reference proteome</keyword>
<keyword evidence="1" id="KW-0698">rRNA processing</keyword>
<keyword evidence="1" id="KW-0687">Ribonucleoprotein</keyword>
<proteinExistence type="inferred from homology"/>